<dbReference type="Proteomes" id="UP000813824">
    <property type="component" value="Unassembled WGS sequence"/>
</dbReference>
<reference evidence="1" key="1">
    <citation type="journal article" date="2021" name="New Phytol.">
        <title>Evolutionary innovations through gain and loss of genes in the ectomycorrhizal Boletales.</title>
        <authorList>
            <person name="Wu G."/>
            <person name="Miyauchi S."/>
            <person name="Morin E."/>
            <person name="Kuo A."/>
            <person name="Drula E."/>
            <person name="Varga T."/>
            <person name="Kohler A."/>
            <person name="Feng B."/>
            <person name="Cao Y."/>
            <person name="Lipzen A."/>
            <person name="Daum C."/>
            <person name="Hundley H."/>
            <person name="Pangilinan J."/>
            <person name="Johnson J."/>
            <person name="Barry K."/>
            <person name="LaButti K."/>
            <person name="Ng V."/>
            <person name="Ahrendt S."/>
            <person name="Min B."/>
            <person name="Choi I.G."/>
            <person name="Park H."/>
            <person name="Plett J.M."/>
            <person name="Magnuson J."/>
            <person name="Spatafora J.W."/>
            <person name="Nagy L.G."/>
            <person name="Henrissat B."/>
            <person name="Grigoriev I.V."/>
            <person name="Yang Z.L."/>
            <person name="Xu J."/>
            <person name="Martin F.M."/>
        </authorList>
    </citation>
    <scope>NUCLEOTIDE SEQUENCE</scope>
    <source>
        <strain evidence="1">KKN 215</strain>
    </source>
</reference>
<dbReference type="AlphaFoldDB" id="A0A8K0XMF1"/>
<comment type="caution">
    <text evidence="1">The sequence shown here is derived from an EMBL/GenBank/DDBJ whole genome shotgun (WGS) entry which is preliminary data.</text>
</comment>
<proteinExistence type="predicted"/>
<evidence type="ECO:0000313" key="2">
    <source>
        <dbReference type="Proteomes" id="UP000813824"/>
    </source>
</evidence>
<protein>
    <recommendedName>
        <fullName evidence="3">F-box domain-containing protein</fullName>
    </recommendedName>
</protein>
<gene>
    <name evidence="1" type="ORF">BXZ70DRAFT_389299</name>
</gene>
<evidence type="ECO:0000313" key="1">
    <source>
        <dbReference type="EMBL" id="KAH8093240.1"/>
    </source>
</evidence>
<organism evidence="1 2">
    <name type="scientific">Cristinia sonorae</name>
    <dbReference type="NCBI Taxonomy" id="1940300"/>
    <lineage>
        <taxon>Eukaryota</taxon>
        <taxon>Fungi</taxon>
        <taxon>Dikarya</taxon>
        <taxon>Basidiomycota</taxon>
        <taxon>Agaricomycotina</taxon>
        <taxon>Agaricomycetes</taxon>
        <taxon>Agaricomycetidae</taxon>
        <taxon>Agaricales</taxon>
        <taxon>Pleurotineae</taxon>
        <taxon>Stephanosporaceae</taxon>
        <taxon>Cristinia</taxon>
    </lineage>
</organism>
<dbReference type="EMBL" id="JAEVFJ010000029">
    <property type="protein sequence ID" value="KAH8093240.1"/>
    <property type="molecule type" value="Genomic_DNA"/>
</dbReference>
<evidence type="ECO:0008006" key="3">
    <source>
        <dbReference type="Google" id="ProtNLM"/>
    </source>
</evidence>
<name>A0A8K0XMF1_9AGAR</name>
<accession>A0A8K0XMF1</accession>
<keyword evidence="2" id="KW-1185">Reference proteome</keyword>
<sequence length="387" mass="43145">MTPTVTSPSEHSGWSRNIVSTPLAASSTSPQLPVEVWENVIDNIEPLPDALGISLPSRKYLAACSEVCRSWQPRCLFHLYKRLVLSSASDLEAIVRRLEISAGLADRVQFLDLVCKSLNQSWVCLVPLRLPHMKNLQALSIDGLDLTTAIRPPHFYLTFRQLRHESLPLSHAPNRPWHLFLKNITYSRYAQVNQLISALNPLNVTLSSQVQPELSPGNSPGSLSISATNITITAMSSSQLSAACRDWHFPHASTISIHLSELDTPDAQGEILSVDEESWRRIVDSLFSYWFIAERVLLPFCWCYLHKQTQTVGSLAATLVLPSLEPSRISRTGFARSQRPGVQCTASTYPPPKPSLRYVVNPTPTPRVSSMLWTTRSRTPTFLSSQP</sequence>
<dbReference type="OrthoDB" id="2755073at2759"/>